<keyword evidence="4" id="KW-1185">Reference proteome</keyword>
<dbReference type="InterPro" id="IPR000253">
    <property type="entry name" value="FHA_dom"/>
</dbReference>
<dbReference type="NCBIfam" id="TIGR03354">
    <property type="entry name" value="VI_FHA"/>
    <property type="match status" value="1"/>
</dbReference>
<feature type="domain" description="FHA" evidence="2">
    <location>
        <begin position="27"/>
        <end position="77"/>
    </location>
</feature>
<dbReference type="SUPFAM" id="SSF49879">
    <property type="entry name" value="SMAD/FHA domain"/>
    <property type="match status" value="1"/>
</dbReference>
<organism evidence="3 4">
    <name type="scientific">Azospirillum endophyticum</name>
    <dbReference type="NCBI Taxonomy" id="2800326"/>
    <lineage>
        <taxon>Bacteria</taxon>
        <taxon>Pseudomonadati</taxon>
        <taxon>Pseudomonadota</taxon>
        <taxon>Alphaproteobacteria</taxon>
        <taxon>Rhodospirillales</taxon>
        <taxon>Azospirillaceae</taxon>
        <taxon>Azospirillum</taxon>
    </lineage>
</organism>
<proteinExistence type="predicted"/>
<evidence type="ECO:0000313" key="3">
    <source>
        <dbReference type="EMBL" id="MBK1839036.1"/>
    </source>
</evidence>
<dbReference type="EMBL" id="JAENHM010000049">
    <property type="protein sequence ID" value="MBK1839036.1"/>
    <property type="molecule type" value="Genomic_DNA"/>
</dbReference>
<dbReference type="Pfam" id="PF00498">
    <property type="entry name" value="FHA"/>
    <property type="match status" value="1"/>
</dbReference>
<dbReference type="Proteomes" id="UP000652760">
    <property type="component" value="Unassembled WGS sequence"/>
</dbReference>
<evidence type="ECO:0000313" key="4">
    <source>
        <dbReference type="Proteomes" id="UP000652760"/>
    </source>
</evidence>
<dbReference type="CDD" id="cd00060">
    <property type="entry name" value="FHA"/>
    <property type="match status" value="1"/>
</dbReference>
<comment type="caution">
    <text evidence="3">The sequence shown here is derived from an EMBL/GenBank/DDBJ whole genome shotgun (WGS) entry which is preliminary data.</text>
</comment>
<dbReference type="InterPro" id="IPR017735">
    <property type="entry name" value="T6SS_FHA"/>
</dbReference>
<dbReference type="SMART" id="SM00240">
    <property type="entry name" value="FHA"/>
    <property type="match status" value="1"/>
</dbReference>
<dbReference type="InterPro" id="IPR046883">
    <property type="entry name" value="T6SS_FHA_C"/>
</dbReference>
<gene>
    <name evidence="3" type="primary">tagH</name>
    <name evidence="3" type="ORF">JHL17_16615</name>
</gene>
<dbReference type="RefSeq" id="WP_200194720.1">
    <property type="nucleotide sequence ID" value="NZ_JAENHM010000049.1"/>
</dbReference>
<dbReference type="Pfam" id="PF20232">
    <property type="entry name" value="T6SS_FHA_C"/>
    <property type="match status" value="1"/>
</dbReference>
<dbReference type="PROSITE" id="PS50006">
    <property type="entry name" value="FHA_DOMAIN"/>
    <property type="match status" value="1"/>
</dbReference>
<protein>
    <submittedName>
        <fullName evidence="3">Type VI secretion system-associated FHA domain protein TagH</fullName>
    </submittedName>
</protein>
<dbReference type="Gene3D" id="2.60.200.20">
    <property type="match status" value="1"/>
</dbReference>
<reference evidence="4" key="1">
    <citation type="submission" date="2021-01" db="EMBL/GenBank/DDBJ databases">
        <title>Genome public.</title>
        <authorList>
            <person name="Liu C."/>
            <person name="Sun Q."/>
        </authorList>
    </citation>
    <scope>NUCLEOTIDE SEQUENCE [LARGE SCALE GENOMIC DNA]</scope>
    <source>
        <strain evidence="4">YIM B02556</strain>
    </source>
</reference>
<feature type="compositionally biased region" description="Low complexity" evidence="1">
    <location>
        <begin position="264"/>
        <end position="279"/>
    </location>
</feature>
<feature type="compositionally biased region" description="Pro residues" evidence="1">
    <location>
        <begin position="247"/>
        <end position="263"/>
    </location>
</feature>
<dbReference type="InterPro" id="IPR008984">
    <property type="entry name" value="SMAD_FHA_dom_sf"/>
</dbReference>
<sequence>MLKLRIVSDHRASLGGNAEKTLYGGDLTVGRGGENGWILPDPDLLLSRQHCIFEEAGSGYRVIDTSTNGVFLNGSDQPLGRNVPAPLKSGDRIRVGRFIIEAVVESPGAPSFTEITGSFALGGRTAGSDLGGSDLFAPSPSREAAAPDQFDELFDGPASRPFEDLPLRADREPFDAWTASSSGSAARERADDWRFGAVDDHSDPLNQALSIGVSFSAPAPSLAEPPRQAVGGIPDDWDDELFGTPQPASPAIPSPAAPIPPASFAPQPTAQPSAAQPLPDDWNIDETLPDPGVTEPPVERPSAILPAMPPAVAPLPVEPSYAAFQQPVRPIDHVPLPDDSVIAPRPVSVATLPPVPAPVPPMPVSAPAAPPFAAPVTAPAPDAGAAVAAFYEGFGAALPPDGLPDPTAMMRSLGEALRVSLGALHGSLRARSRFKDEFHLEQTSFRPSGENPLKRCETLDEAVSVLANPRLRGFLPMADAVREAADDVQVHHLAYAAALQTALKQVVAKFDPGALSQRLETRLLDSIVPGARKARYWDQYEALYKDLVVELEEDFDRVVGDAIAREYDRFVRRDAGDGPDGQKPD</sequence>
<evidence type="ECO:0000256" key="1">
    <source>
        <dbReference type="SAM" id="MobiDB-lite"/>
    </source>
</evidence>
<evidence type="ECO:0000259" key="2">
    <source>
        <dbReference type="PROSITE" id="PS50006"/>
    </source>
</evidence>
<feature type="region of interest" description="Disordered" evidence="1">
    <location>
        <begin position="217"/>
        <end position="305"/>
    </location>
</feature>
<accession>A0ABS1F6J0</accession>
<name>A0ABS1F6J0_9PROT</name>